<sequence>MKKISIYATVLMMLFCIPSFAQIDTTIKLDNFRMPTTPAASILNMGTQSITRPTLPKGFATSLLSGLGGGGLFNPNINIEFAPYWLKPQRKLSFAEYYQLNNDAKGSSVDIGENMLRSLAISVATSKLGDNKDSLPGTRLSVGVRTQLLSGEMSPQTKKEIREIDLKLKSYDVIQSSLTLLKQTNNAQYVALARKDSSYSIAFKQSLLSTIERLLKVSVDLDDEERKKVLGMATEHLNEMEGIADGLTGQQYLSKLLDKIGNKTAYALQLQKFQESDKNKVGFFCEVAFAGIQYLGNNSFSPSSFQKAGVWATLTYRSKDQKSEFAFVGRHFFTNNDSANTNTDFGLTATRVVSKGFNYGVEWIFRNYSYRYYTKDFLGNDIRAIKSGSTYRLNISMEYQLSEVVSLTASVGKDFNGPFTSSNNFLSVIGANLSLPALIKLTR</sequence>
<dbReference type="RefSeq" id="WP_353549908.1">
    <property type="nucleotide sequence ID" value="NZ_AP029612.1"/>
</dbReference>
<feature type="signal peptide" evidence="1">
    <location>
        <begin position="1"/>
        <end position="21"/>
    </location>
</feature>
<reference evidence="2" key="1">
    <citation type="submission" date="2024-02" db="EMBL/GenBank/DDBJ databases">
        <title>Sediminibacterium planktonica sp. nov. and Sediminibacterium longus sp. nov., isolated from surface lake and river water.</title>
        <authorList>
            <person name="Watanabe K."/>
            <person name="Takemine S."/>
            <person name="Ishii Y."/>
            <person name="Ogata Y."/>
            <person name="Shindo C."/>
            <person name="Suda W."/>
        </authorList>
    </citation>
    <scope>NUCLEOTIDE SEQUENCE</scope>
    <source>
        <strain evidence="2">KACHI17</strain>
    </source>
</reference>
<keyword evidence="1" id="KW-0732">Signal</keyword>
<protein>
    <recommendedName>
        <fullName evidence="3">DUF5723 domain-containing protein</fullName>
    </recommendedName>
</protein>
<gene>
    <name evidence="2" type="ORF">KACHI17_04760</name>
</gene>
<dbReference type="AlphaFoldDB" id="A0AAT9GG35"/>
<evidence type="ECO:0008006" key="3">
    <source>
        <dbReference type="Google" id="ProtNLM"/>
    </source>
</evidence>
<proteinExistence type="predicted"/>
<name>A0AAT9GG35_9BACT</name>
<evidence type="ECO:0000256" key="1">
    <source>
        <dbReference type="SAM" id="SignalP"/>
    </source>
</evidence>
<feature type="chain" id="PRO_5043456758" description="DUF5723 domain-containing protein" evidence="1">
    <location>
        <begin position="22"/>
        <end position="443"/>
    </location>
</feature>
<organism evidence="2">
    <name type="scientific">Sediminibacterium sp. KACHI17</name>
    <dbReference type="NCBI Taxonomy" id="1751071"/>
    <lineage>
        <taxon>Bacteria</taxon>
        <taxon>Pseudomonadati</taxon>
        <taxon>Bacteroidota</taxon>
        <taxon>Chitinophagia</taxon>
        <taxon>Chitinophagales</taxon>
        <taxon>Chitinophagaceae</taxon>
        <taxon>Sediminibacterium</taxon>
    </lineage>
</organism>
<dbReference type="EMBL" id="AP029612">
    <property type="protein sequence ID" value="BFG69595.1"/>
    <property type="molecule type" value="Genomic_DNA"/>
</dbReference>
<accession>A0AAT9GG35</accession>
<evidence type="ECO:0000313" key="2">
    <source>
        <dbReference type="EMBL" id="BFG69595.1"/>
    </source>
</evidence>